<dbReference type="SUPFAM" id="SSF54001">
    <property type="entry name" value="Cysteine proteinases"/>
    <property type="match status" value="1"/>
</dbReference>
<feature type="compositionally biased region" description="Basic and acidic residues" evidence="1">
    <location>
        <begin position="632"/>
        <end position="643"/>
    </location>
</feature>
<keyword evidence="4" id="KW-1185">Reference proteome</keyword>
<feature type="region of interest" description="Disordered" evidence="1">
    <location>
        <begin position="766"/>
        <end position="1021"/>
    </location>
</feature>
<comment type="caution">
    <text evidence="3">The sequence shown here is derived from an EMBL/GenBank/DDBJ whole genome shotgun (WGS) entry which is preliminary data.</text>
</comment>
<dbReference type="InterPro" id="IPR001394">
    <property type="entry name" value="Peptidase_C19_UCH"/>
</dbReference>
<dbReference type="AlphaFoldDB" id="A0AAW1ES79"/>
<feature type="domain" description="USP" evidence="2">
    <location>
        <begin position="23"/>
        <end position="303"/>
    </location>
</feature>
<dbReference type="PROSITE" id="PS00972">
    <property type="entry name" value="USP_1"/>
    <property type="match status" value="1"/>
</dbReference>
<organism evidence="3 4">
    <name type="scientific">Zoarces viviparus</name>
    <name type="common">Viviparous eelpout</name>
    <name type="synonym">Blennius viviparus</name>
    <dbReference type="NCBI Taxonomy" id="48416"/>
    <lineage>
        <taxon>Eukaryota</taxon>
        <taxon>Metazoa</taxon>
        <taxon>Chordata</taxon>
        <taxon>Craniata</taxon>
        <taxon>Vertebrata</taxon>
        <taxon>Euteleostomi</taxon>
        <taxon>Actinopterygii</taxon>
        <taxon>Neopterygii</taxon>
        <taxon>Teleostei</taxon>
        <taxon>Neoteleostei</taxon>
        <taxon>Acanthomorphata</taxon>
        <taxon>Eupercaria</taxon>
        <taxon>Perciformes</taxon>
        <taxon>Cottioidei</taxon>
        <taxon>Zoarcales</taxon>
        <taxon>Zoarcidae</taxon>
        <taxon>Zoarcinae</taxon>
        <taxon>Zoarces</taxon>
    </lineage>
</organism>
<name>A0AAW1ES79_ZOAVI</name>
<dbReference type="GO" id="GO:0016579">
    <property type="term" value="P:protein deubiquitination"/>
    <property type="evidence" value="ECO:0007669"/>
    <property type="project" value="InterPro"/>
</dbReference>
<dbReference type="PROSITE" id="PS00973">
    <property type="entry name" value="USP_2"/>
    <property type="match status" value="1"/>
</dbReference>
<protein>
    <recommendedName>
        <fullName evidence="2">USP domain-containing protein</fullName>
    </recommendedName>
</protein>
<dbReference type="InterPro" id="IPR038765">
    <property type="entry name" value="Papain-like_cys_pep_sf"/>
</dbReference>
<feature type="compositionally biased region" description="Basic and acidic residues" evidence="1">
    <location>
        <begin position="853"/>
        <end position="869"/>
    </location>
</feature>
<feature type="compositionally biased region" description="Basic and acidic residues" evidence="1">
    <location>
        <begin position="960"/>
        <end position="1002"/>
    </location>
</feature>
<feature type="region of interest" description="Disordered" evidence="1">
    <location>
        <begin position="390"/>
        <end position="415"/>
    </location>
</feature>
<evidence type="ECO:0000259" key="2">
    <source>
        <dbReference type="PROSITE" id="PS50235"/>
    </source>
</evidence>
<gene>
    <name evidence="3" type="ORF">VZT92_017186</name>
</gene>
<feature type="compositionally biased region" description="Basic and acidic residues" evidence="1">
    <location>
        <begin position="476"/>
        <end position="497"/>
    </location>
</feature>
<dbReference type="GO" id="GO:0004843">
    <property type="term" value="F:cysteine-type deubiquitinase activity"/>
    <property type="evidence" value="ECO:0007669"/>
    <property type="project" value="InterPro"/>
</dbReference>
<evidence type="ECO:0000313" key="3">
    <source>
        <dbReference type="EMBL" id="KAK9524820.1"/>
    </source>
</evidence>
<dbReference type="Proteomes" id="UP001488805">
    <property type="component" value="Unassembled WGS sequence"/>
</dbReference>
<feature type="compositionally biased region" description="Basic and acidic residues" evidence="1">
    <location>
        <begin position="510"/>
        <end position="528"/>
    </location>
</feature>
<accession>A0AAW1ES79</accession>
<feature type="compositionally biased region" description="Basic and acidic residues" evidence="1">
    <location>
        <begin position="578"/>
        <end position="620"/>
    </location>
</feature>
<feature type="compositionally biased region" description="Basic and acidic residues" evidence="1">
    <location>
        <begin position="768"/>
        <end position="799"/>
    </location>
</feature>
<dbReference type="PANTHER" id="PTHR24006">
    <property type="entry name" value="UBIQUITIN CARBOXYL-TERMINAL HYDROLASE"/>
    <property type="match status" value="1"/>
</dbReference>
<dbReference type="InterPro" id="IPR028889">
    <property type="entry name" value="USP"/>
</dbReference>
<dbReference type="InterPro" id="IPR050164">
    <property type="entry name" value="Peptidase_C19"/>
</dbReference>
<dbReference type="GO" id="GO:0005829">
    <property type="term" value="C:cytosol"/>
    <property type="evidence" value="ECO:0007669"/>
    <property type="project" value="TreeGrafter"/>
</dbReference>
<feature type="region of interest" description="Disordered" evidence="1">
    <location>
        <begin position="476"/>
        <end position="695"/>
    </location>
</feature>
<feature type="compositionally biased region" description="Basic and acidic residues" evidence="1">
    <location>
        <begin position="885"/>
        <end position="910"/>
    </location>
</feature>
<evidence type="ECO:0000256" key="1">
    <source>
        <dbReference type="SAM" id="MobiDB-lite"/>
    </source>
</evidence>
<dbReference type="PANTHER" id="PTHR24006:SF899">
    <property type="entry name" value="UBIQUITIN CARBOXYL-TERMINAL HYDROLASE"/>
    <property type="match status" value="1"/>
</dbReference>
<feature type="compositionally biased region" description="Basic and acidic residues" evidence="1">
    <location>
        <begin position="393"/>
        <end position="415"/>
    </location>
</feature>
<reference evidence="3 4" key="1">
    <citation type="journal article" date="2024" name="Genome Biol. Evol.">
        <title>Chromosome-level genome assembly of the viviparous eelpout Zoarces viviparus.</title>
        <authorList>
            <person name="Fuhrmann N."/>
            <person name="Brasseur M.V."/>
            <person name="Bakowski C.E."/>
            <person name="Podsiadlowski L."/>
            <person name="Prost S."/>
            <person name="Krehenwinkel H."/>
            <person name="Mayer C."/>
        </authorList>
    </citation>
    <scope>NUCLEOTIDE SEQUENCE [LARGE SCALE GENOMIC DNA]</scope>
    <source>
        <strain evidence="3">NO-MEL_2022_Ind0_liver</strain>
    </source>
</reference>
<sequence>MDFLTNLGQSIYKKSPYSGKTYHGLMNQGATCYLNSVLQVLFMTEDFREAVERHTCDNPGTEFIDLHLKSLFDDLQRYKTYTYKITKQLCIDNVYEQRDAAEYFEKILGLTSSEASQIFHGLLTQKTTCSTCCHETDNDGPFWYLTLALLNSNTRDYSVVDGIDEYFRASHFSGENQMYCDRCDAKSDATMKCVIKHHPEVLMLLLKRFEFDYRYMAYVKNNCTVEVPCTLQIPENQTYELYAVVEHFGDLRCGHYTATIKAQDDERWYGFNDDRVTLLGHQPFQVDNFEKSSSAYLLFYRKKKVNAADTCTQDTGEMSSPGGLPPATSGIYNDQCQDAAKNEPAVDFSILRNEGTEIKAIVSVGSRGVGLSSDLFNEDQDNGVYFRQSNHQVSKEDRNDLSCHAEKQRDKDEIMMVDEEDKRGNAQADNQTEMRASLSGETLEESVDDPVSNMQPQQVCVYMQKDEGKMVIGVNRDEGGDAERRDDEGLDHVKENTYEDQEGTQEVSQDDFKPVSVDKQEDGDDRNAGRGKLLTINDHYNDSIQGSGVGKRKQNTPQDDQRSKRASGSRFYQSPEQPRVEERDVKGDKQQKRGDDEHARRKGASERQEQDQNRSERVTTQRDAGAAKRAKAGNEHLQRRADSSLRQAGLAGSSRVAENRGDGSVEKSEPSKARTQDTGEMSSPVGFPPATSGIYNDQCQDAAKRRQKVEWAATAGNEPAVAFSVHTNEGTEIKAIVSVGSRGVGLSSDLFNEDQDNGVYFRQSNHQVSKEDRNDLSCHAEKQRDKDEIMMVDEEDKRGNAQADNQTEMRASLSGETLEESVDDPVSNMQPQQVCVAMQKDEGKMVMGVNRDTGGDAERRDDEGLDHVKQNMYEDQEGTQEVGQDDFKPVSVDKQEDVERMETDDEERKAGKGKLLTRYDLYNDGIQGSGVGTKKQNTSQDDQRSKRGSGSRFYQSPEQLRVEERDVNGDKQQKRGDDEHARRKGASERQEQDQNRSERVTTQRDAGALKRTKGVQTSESD</sequence>
<proteinExistence type="predicted"/>
<dbReference type="InterPro" id="IPR018200">
    <property type="entry name" value="USP_CS"/>
</dbReference>
<dbReference type="Pfam" id="PF00443">
    <property type="entry name" value="UCH"/>
    <property type="match status" value="1"/>
</dbReference>
<evidence type="ECO:0000313" key="4">
    <source>
        <dbReference type="Proteomes" id="UP001488805"/>
    </source>
</evidence>
<dbReference type="EMBL" id="JBCEZU010000145">
    <property type="protein sequence ID" value="KAK9524820.1"/>
    <property type="molecule type" value="Genomic_DNA"/>
</dbReference>
<dbReference type="GO" id="GO:0005634">
    <property type="term" value="C:nucleus"/>
    <property type="evidence" value="ECO:0007669"/>
    <property type="project" value="TreeGrafter"/>
</dbReference>
<feature type="compositionally biased region" description="Basic and acidic residues" evidence="1">
    <location>
        <begin position="657"/>
        <end position="677"/>
    </location>
</feature>
<dbReference type="PROSITE" id="PS50235">
    <property type="entry name" value="USP_3"/>
    <property type="match status" value="1"/>
</dbReference>
<dbReference type="Gene3D" id="3.90.70.10">
    <property type="entry name" value="Cysteine proteinases"/>
    <property type="match status" value="1"/>
</dbReference>